<dbReference type="SUPFAM" id="SSF48726">
    <property type="entry name" value="Immunoglobulin"/>
    <property type="match status" value="1"/>
</dbReference>
<dbReference type="SMART" id="SM00407">
    <property type="entry name" value="IGc1"/>
    <property type="match status" value="1"/>
</dbReference>
<evidence type="ECO:0000256" key="2">
    <source>
        <dbReference type="ARBA" id="ARBA00023180"/>
    </source>
</evidence>
<dbReference type="SUPFAM" id="SSF54452">
    <property type="entry name" value="MHC antigen-recognition domain"/>
    <property type="match status" value="1"/>
</dbReference>
<dbReference type="InterPro" id="IPR001003">
    <property type="entry name" value="MHC_II_a_N"/>
</dbReference>
<dbReference type="KEGG" id="cvg:107099836"/>
<organism evidence="7 8">
    <name type="scientific">Cyprinodon variegatus</name>
    <name type="common">Sheepshead minnow</name>
    <dbReference type="NCBI Taxonomy" id="28743"/>
    <lineage>
        <taxon>Eukaryota</taxon>
        <taxon>Metazoa</taxon>
        <taxon>Chordata</taxon>
        <taxon>Craniata</taxon>
        <taxon>Vertebrata</taxon>
        <taxon>Euteleostomi</taxon>
        <taxon>Actinopterygii</taxon>
        <taxon>Neopterygii</taxon>
        <taxon>Teleostei</taxon>
        <taxon>Neoteleostei</taxon>
        <taxon>Acanthomorphata</taxon>
        <taxon>Ovalentaria</taxon>
        <taxon>Atherinomorphae</taxon>
        <taxon>Cyprinodontiformes</taxon>
        <taxon>Cyprinodontidae</taxon>
        <taxon>Cyprinodon</taxon>
    </lineage>
</organism>
<name>A0A3Q2EED6_CYPVA</name>
<dbReference type="InterPro" id="IPR003006">
    <property type="entry name" value="Ig/MHC_CS"/>
</dbReference>
<protein>
    <submittedName>
        <fullName evidence="7">Mamu class II histocompatibility antigen, DR alpha chain-like</fullName>
    </submittedName>
</protein>
<dbReference type="PROSITE" id="PS00290">
    <property type="entry name" value="IG_MHC"/>
    <property type="match status" value="1"/>
</dbReference>
<keyword evidence="4" id="KW-0812">Transmembrane</keyword>
<dbReference type="OrthoDB" id="8925804at2759"/>
<dbReference type="GO" id="GO:0019882">
    <property type="term" value="P:antigen processing and presentation"/>
    <property type="evidence" value="ECO:0007669"/>
    <property type="project" value="InterPro"/>
</dbReference>
<dbReference type="PROSITE" id="PS50835">
    <property type="entry name" value="IG_LIKE"/>
    <property type="match status" value="1"/>
</dbReference>
<dbReference type="OMA" id="QCEERSV"/>
<keyword evidence="3" id="KW-0393">Immunoglobulin domain</keyword>
<evidence type="ECO:0000256" key="1">
    <source>
        <dbReference type="ARBA" id="ARBA00007394"/>
    </source>
</evidence>
<reference evidence="7" key="1">
    <citation type="submission" date="2025-08" db="UniProtKB">
        <authorList>
            <consortium name="Ensembl"/>
        </authorList>
    </citation>
    <scope>IDENTIFICATION</scope>
</reference>
<keyword evidence="4" id="KW-1133">Transmembrane helix</keyword>
<feature type="domain" description="Ig-like" evidence="6">
    <location>
        <begin position="101"/>
        <end position="190"/>
    </location>
</feature>
<evidence type="ECO:0000256" key="3">
    <source>
        <dbReference type="ARBA" id="ARBA00023319"/>
    </source>
</evidence>
<reference evidence="7" key="2">
    <citation type="submission" date="2025-09" db="UniProtKB">
        <authorList>
            <consortium name="Ensembl"/>
        </authorList>
    </citation>
    <scope>IDENTIFICATION</scope>
</reference>
<keyword evidence="4" id="KW-0472">Membrane</keyword>
<keyword evidence="2" id="KW-0325">Glycoprotein</keyword>
<dbReference type="InterPro" id="IPR013783">
    <property type="entry name" value="Ig-like_fold"/>
</dbReference>
<evidence type="ECO:0000256" key="5">
    <source>
        <dbReference type="SAM" id="SignalP"/>
    </source>
</evidence>
<keyword evidence="5" id="KW-0732">Signal</keyword>
<dbReference type="AlphaFoldDB" id="A0A3Q2EED6"/>
<dbReference type="InterPro" id="IPR011162">
    <property type="entry name" value="MHC_I/II-like_Ag-recog"/>
</dbReference>
<dbReference type="Gene3D" id="2.60.40.10">
    <property type="entry name" value="Immunoglobulins"/>
    <property type="match status" value="1"/>
</dbReference>
<dbReference type="PANTHER" id="PTHR19944:SF86">
    <property type="entry name" value="HLA CLASS II HISTOCOMPATIBILITY ANTIGEN, DR ALPHA CHAIN"/>
    <property type="match status" value="1"/>
</dbReference>
<comment type="similarity">
    <text evidence="1">Belongs to the MHC class II family.</text>
</comment>
<dbReference type="SMART" id="SM00920">
    <property type="entry name" value="MHC_II_alpha"/>
    <property type="match status" value="1"/>
</dbReference>
<dbReference type="RefSeq" id="XP_015253595.1">
    <property type="nucleotide sequence ID" value="XM_015398109.1"/>
</dbReference>
<evidence type="ECO:0000256" key="4">
    <source>
        <dbReference type="SAM" id="Phobius"/>
    </source>
</evidence>
<evidence type="ECO:0000313" key="8">
    <source>
        <dbReference type="Proteomes" id="UP000265020"/>
    </source>
</evidence>
<dbReference type="Pfam" id="PF00993">
    <property type="entry name" value="MHC_II_alpha"/>
    <property type="match status" value="1"/>
</dbReference>
<proteinExistence type="inferred from homology"/>
<accession>A0A3Q2EED6</accession>
<sequence length="238" mass="26461">MRALLFFSFVLCVSSSALYEDFWFLGCSDSDTGFVYGTEAGDIWYADYINQRGVDALPDFANHPAFKGFYDSALAHQKICRDNLRIRQKAMKEVPMKEEPPSNLIIFSRDEVELGEKNTLISHVSGFYPAPVKVYWTKNGKNVTDGTSINVPVPSKDGSFNQIFRLEFIPEAGDIYSCTVQHLALEEPLTRIWEVEKTEPGIGPSVFCGVGLTLAVLGVAVGTFYLIKGIECSCSQNK</sequence>
<feature type="chain" id="PRO_5018565837" evidence="5">
    <location>
        <begin position="20"/>
        <end position="238"/>
    </location>
</feature>
<feature type="signal peptide" evidence="5">
    <location>
        <begin position="1"/>
        <end position="19"/>
    </location>
</feature>
<keyword evidence="8" id="KW-1185">Reference proteome</keyword>
<dbReference type="Pfam" id="PF07654">
    <property type="entry name" value="C1-set"/>
    <property type="match status" value="1"/>
</dbReference>
<dbReference type="InterPro" id="IPR007110">
    <property type="entry name" value="Ig-like_dom"/>
</dbReference>
<feature type="transmembrane region" description="Helical" evidence="4">
    <location>
        <begin position="202"/>
        <end position="227"/>
    </location>
</feature>
<dbReference type="PANTHER" id="PTHR19944">
    <property type="entry name" value="MHC CLASS II-RELATED"/>
    <property type="match status" value="1"/>
</dbReference>
<evidence type="ECO:0000313" key="7">
    <source>
        <dbReference type="Ensembl" id="ENSCVAP00000030632.1"/>
    </source>
</evidence>
<dbReference type="InterPro" id="IPR003597">
    <property type="entry name" value="Ig_C1-set"/>
</dbReference>
<dbReference type="Ensembl" id="ENSCVAT00000031890.1">
    <property type="protein sequence ID" value="ENSCVAP00000030632.1"/>
    <property type="gene ID" value="ENSCVAG00000019299.1"/>
</dbReference>
<dbReference type="GeneTree" id="ENSGT00940000161847"/>
<dbReference type="InterPro" id="IPR036179">
    <property type="entry name" value="Ig-like_dom_sf"/>
</dbReference>
<dbReference type="STRING" id="28743.ENSCVAP00000030632"/>
<dbReference type="GeneID" id="107099836"/>
<dbReference type="GO" id="GO:0006955">
    <property type="term" value="P:immune response"/>
    <property type="evidence" value="ECO:0007669"/>
    <property type="project" value="InterPro"/>
</dbReference>
<dbReference type="GO" id="GO:0042613">
    <property type="term" value="C:MHC class II protein complex"/>
    <property type="evidence" value="ECO:0007669"/>
    <property type="project" value="InterPro"/>
</dbReference>
<evidence type="ECO:0000259" key="6">
    <source>
        <dbReference type="PROSITE" id="PS50835"/>
    </source>
</evidence>
<dbReference type="InterPro" id="IPR050160">
    <property type="entry name" value="MHC/Immunoglobulin"/>
</dbReference>
<dbReference type="Proteomes" id="UP000265020">
    <property type="component" value="Unassembled WGS sequence"/>
</dbReference>